<dbReference type="HAMAP" id="MF_00984">
    <property type="entry name" value="SSB"/>
    <property type="match status" value="1"/>
</dbReference>
<evidence type="ECO:0000256" key="1">
    <source>
        <dbReference type="ARBA" id="ARBA00023125"/>
    </source>
</evidence>
<evidence type="ECO:0000256" key="3">
    <source>
        <dbReference type="RuleBase" id="RU000524"/>
    </source>
</evidence>
<dbReference type="GO" id="GO:0009295">
    <property type="term" value="C:nucleoid"/>
    <property type="evidence" value="ECO:0007669"/>
    <property type="project" value="TreeGrafter"/>
</dbReference>
<dbReference type="InterPro" id="IPR000424">
    <property type="entry name" value="Primosome_PriB/ssb"/>
</dbReference>
<dbReference type="GO" id="GO:0003697">
    <property type="term" value="F:single-stranded DNA binding"/>
    <property type="evidence" value="ECO:0007669"/>
    <property type="project" value="UniProtKB-UniRule"/>
</dbReference>
<dbReference type="Pfam" id="PF00436">
    <property type="entry name" value="SSB"/>
    <property type="match status" value="1"/>
</dbReference>
<evidence type="ECO:0000313" key="5">
    <source>
        <dbReference type="EMBL" id="QMT39464.1"/>
    </source>
</evidence>
<feature type="region of interest" description="Disordered" evidence="4">
    <location>
        <begin position="108"/>
        <end position="180"/>
    </location>
</feature>
<dbReference type="AlphaFoldDB" id="A0A7D7RTS0"/>
<proteinExistence type="inferred from homology"/>
<gene>
    <name evidence="5" type="primary">ssb</name>
    <name evidence="5" type="ORF">H3L94_06140</name>
</gene>
<feature type="compositionally biased region" description="Low complexity" evidence="4">
    <location>
        <begin position="114"/>
        <end position="152"/>
    </location>
</feature>
<dbReference type="EMBL" id="CP059567">
    <property type="protein sequence ID" value="QMT39464.1"/>
    <property type="molecule type" value="Genomic_DNA"/>
</dbReference>
<dbReference type="GO" id="GO:0006310">
    <property type="term" value="P:DNA recombination"/>
    <property type="evidence" value="ECO:0007669"/>
    <property type="project" value="UniProtKB-UniRule"/>
</dbReference>
<feature type="short sequence motif" description="Important for interaction with partner proteins" evidence="2">
    <location>
        <begin position="175"/>
        <end position="180"/>
    </location>
</feature>
<dbReference type="KEGG" id="nsg:H3L94_06140"/>
<evidence type="ECO:0000313" key="6">
    <source>
        <dbReference type="Proteomes" id="UP000514752"/>
    </source>
</evidence>
<name>A0A7D7RTS0_9NEIS</name>
<keyword evidence="1 2" id="KW-0238">DNA-binding</keyword>
<dbReference type="PANTHER" id="PTHR10302">
    <property type="entry name" value="SINGLE-STRANDED DNA-BINDING PROTEIN"/>
    <property type="match status" value="1"/>
</dbReference>
<dbReference type="GO" id="GO:0006260">
    <property type="term" value="P:DNA replication"/>
    <property type="evidence" value="ECO:0007669"/>
    <property type="project" value="UniProtKB-UniRule"/>
</dbReference>
<dbReference type="InterPro" id="IPR011344">
    <property type="entry name" value="ssDNA-bd"/>
</dbReference>
<evidence type="ECO:0000256" key="2">
    <source>
        <dbReference type="HAMAP-Rule" id="MF_00984"/>
    </source>
</evidence>
<keyword evidence="2" id="KW-0227">DNA damage</keyword>
<comment type="caution">
    <text evidence="2">Lacks conserved residue(s) required for the propagation of feature annotation.</text>
</comment>
<dbReference type="PROSITE" id="PS50935">
    <property type="entry name" value="SSB"/>
    <property type="match status" value="1"/>
</dbReference>
<keyword evidence="2" id="KW-0233">DNA recombination</keyword>
<sequence length="180" mass="19732">MLNKVTLIGNLGRDPEVRYMPNGEAVCNFSIATSESWTDRNSGQRQERTEWHNITMYRRLAEIAGQYLRKGSQVYIEGRIQSRKYTGKDGIERTAYDIIANEMKMLGSRGSGGSQYDDGGYQGAPAQGGHYAPPAHHAPAAPAYDAPPAYGNEPPPAPRRQAAPPAVPTPIDDIDDDIPF</sequence>
<reference evidence="5 6" key="1">
    <citation type="submission" date="2020-07" db="EMBL/GenBank/DDBJ databases">
        <title>Genomic diversity of species in the Neisseriaceae family.</title>
        <authorList>
            <person name="Vincent A.T."/>
            <person name="Bernet E."/>
            <person name="Veyrier F.J."/>
        </authorList>
    </citation>
    <scope>NUCLEOTIDE SEQUENCE [LARGE SCALE GENOMIC DNA]</scope>
    <source>
        <strain evidence="5 6">DSM 22244</strain>
    </source>
</reference>
<dbReference type="InterPro" id="IPR012340">
    <property type="entry name" value="NA-bd_OB-fold"/>
</dbReference>
<dbReference type="NCBIfam" id="TIGR00621">
    <property type="entry name" value="ssb"/>
    <property type="match status" value="1"/>
</dbReference>
<dbReference type="GO" id="GO:0006281">
    <property type="term" value="P:DNA repair"/>
    <property type="evidence" value="ECO:0007669"/>
    <property type="project" value="UniProtKB-UniRule"/>
</dbReference>
<protein>
    <recommendedName>
        <fullName evidence="2 3">Single-stranded DNA-binding protein</fullName>
        <shortName evidence="2">SSB</shortName>
    </recommendedName>
</protein>
<dbReference type="PANTHER" id="PTHR10302:SF27">
    <property type="entry name" value="SINGLE-STRANDED DNA-BINDING PROTEIN"/>
    <property type="match status" value="1"/>
</dbReference>
<dbReference type="SUPFAM" id="SSF50249">
    <property type="entry name" value="Nucleic acid-binding proteins"/>
    <property type="match status" value="1"/>
</dbReference>
<comment type="function">
    <text evidence="2">Plays an important role in DNA replication, recombination and repair. Binds to ssDNA and to an array of partner proteins to recruit them to their sites of action during DNA metabolism.</text>
</comment>
<dbReference type="RefSeq" id="WP_182121298.1">
    <property type="nucleotide sequence ID" value="NZ_CP059567.1"/>
</dbReference>
<keyword evidence="2" id="KW-0235">DNA replication</keyword>
<comment type="subunit">
    <text evidence="2">Homotetramer.</text>
</comment>
<evidence type="ECO:0000256" key="4">
    <source>
        <dbReference type="SAM" id="MobiDB-lite"/>
    </source>
</evidence>
<dbReference type="CDD" id="cd04496">
    <property type="entry name" value="SSB_OBF"/>
    <property type="match status" value="1"/>
</dbReference>
<dbReference type="Proteomes" id="UP000514752">
    <property type="component" value="Chromosome"/>
</dbReference>
<accession>A0A7D7RTS0</accession>
<dbReference type="Gene3D" id="2.40.50.140">
    <property type="entry name" value="Nucleic acid-binding proteins"/>
    <property type="match status" value="1"/>
</dbReference>
<organism evidence="5 6">
    <name type="scientific">Neisseria shayeganii</name>
    <dbReference type="NCBI Taxonomy" id="607712"/>
    <lineage>
        <taxon>Bacteria</taxon>
        <taxon>Pseudomonadati</taxon>
        <taxon>Pseudomonadota</taxon>
        <taxon>Betaproteobacteria</taxon>
        <taxon>Neisseriales</taxon>
        <taxon>Neisseriaceae</taxon>
        <taxon>Neisseria</taxon>
    </lineage>
</organism>
<keyword evidence="2" id="KW-0234">DNA repair</keyword>